<dbReference type="InterPro" id="IPR011008">
    <property type="entry name" value="Dimeric_a/b-barrel"/>
</dbReference>
<keyword evidence="3" id="KW-1185">Reference proteome</keyword>
<dbReference type="GeneID" id="80802037"/>
<keyword evidence="2" id="KW-0560">Oxidoreductase</keyword>
<dbReference type="RefSeq" id="WP_066533357.1">
    <property type="nucleotide sequence ID" value="NZ_PDEA01000001.1"/>
</dbReference>
<accession>A0A2A7V116</accession>
<evidence type="ECO:0000313" key="2">
    <source>
        <dbReference type="EMBL" id="PEH91121.1"/>
    </source>
</evidence>
<comment type="caution">
    <text evidence="2">The sequence shown here is derived from an EMBL/GenBank/DDBJ whole genome shotgun (WGS) entry which is preliminary data.</text>
</comment>
<dbReference type="AlphaFoldDB" id="A0A2A7V116"/>
<dbReference type="GO" id="GO:0004497">
    <property type="term" value="F:monooxygenase activity"/>
    <property type="evidence" value="ECO:0007669"/>
    <property type="project" value="UniProtKB-KW"/>
</dbReference>
<evidence type="ECO:0000259" key="1">
    <source>
        <dbReference type="Pfam" id="PF03992"/>
    </source>
</evidence>
<dbReference type="Pfam" id="PF03992">
    <property type="entry name" value="ABM"/>
    <property type="match status" value="1"/>
</dbReference>
<sequence>MYSATFTFAPGNYDDAFHRLDAIIADVARGIPGYLGEEAWESPATGLVSTVYYWESLQALQQLMQHPAHLAAKQQQAQWIKGYHVVIAQVLRAHGDGGIAHPLSAAAGAAGAATEVPSHHP</sequence>
<feature type="domain" description="ABM" evidence="1">
    <location>
        <begin position="4"/>
        <end position="74"/>
    </location>
</feature>
<gene>
    <name evidence="2" type="ORF">CRM82_15550</name>
</gene>
<dbReference type="Gene3D" id="3.30.70.100">
    <property type="match status" value="1"/>
</dbReference>
<dbReference type="InterPro" id="IPR007138">
    <property type="entry name" value="ABM_dom"/>
</dbReference>
<dbReference type="SUPFAM" id="SSF54909">
    <property type="entry name" value="Dimeric alpha+beta barrel"/>
    <property type="match status" value="1"/>
</dbReference>
<keyword evidence="2" id="KW-0503">Monooxygenase</keyword>
<name>A0A2A7V116_COMTR</name>
<reference evidence="3" key="1">
    <citation type="submission" date="2017-09" db="EMBL/GenBank/DDBJ databases">
        <title>FDA dAtabase for Regulatory Grade micrObial Sequences (FDA-ARGOS): Supporting development and validation of Infectious Disease Dx tests.</title>
        <authorList>
            <person name="Minogue T."/>
            <person name="Wolcott M."/>
            <person name="Wasieloski L."/>
            <person name="Aguilar W."/>
            <person name="Moore D."/>
            <person name="Tallon L."/>
            <person name="Sadzewicz L."/>
            <person name="Ott S."/>
            <person name="Zhao X."/>
            <person name="Nagaraj S."/>
            <person name="Vavikolanu K."/>
            <person name="Aluvathingal J."/>
            <person name="Nadendla S."/>
            <person name="Sichtig H."/>
        </authorList>
    </citation>
    <scope>NUCLEOTIDE SEQUENCE [LARGE SCALE GENOMIC DNA]</scope>
    <source>
        <strain evidence="3">FDAARGOS_394</strain>
    </source>
</reference>
<dbReference type="OrthoDB" id="6064772at2"/>
<protein>
    <submittedName>
        <fullName evidence="2">Antibiotic biosynthesis monooxygenase</fullName>
    </submittedName>
</protein>
<proteinExistence type="predicted"/>
<dbReference type="STRING" id="1219032.GCA_001515545_00474"/>
<dbReference type="EMBL" id="PDEA01000001">
    <property type="protein sequence ID" value="PEH91121.1"/>
    <property type="molecule type" value="Genomic_DNA"/>
</dbReference>
<evidence type="ECO:0000313" key="3">
    <source>
        <dbReference type="Proteomes" id="UP000220246"/>
    </source>
</evidence>
<dbReference type="Proteomes" id="UP000220246">
    <property type="component" value="Unassembled WGS sequence"/>
</dbReference>
<organism evidence="2 3">
    <name type="scientific">Comamonas terrigena</name>
    <dbReference type="NCBI Taxonomy" id="32013"/>
    <lineage>
        <taxon>Bacteria</taxon>
        <taxon>Pseudomonadati</taxon>
        <taxon>Pseudomonadota</taxon>
        <taxon>Betaproteobacteria</taxon>
        <taxon>Burkholderiales</taxon>
        <taxon>Comamonadaceae</taxon>
        <taxon>Comamonas</taxon>
    </lineage>
</organism>